<feature type="chain" id="PRO_5047435484" description="Lipoprotein" evidence="2">
    <location>
        <begin position="19"/>
        <end position="98"/>
    </location>
</feature>
<comment type="caution">
    <text evidence="3">The sequence shown here is derived from an EMBL/GenBank/DDBJ whole genome shotgun (WGS) entry which is preliminary data.</text>
</comment>
<organism evidence="3 4">
    <name type="scientific">Sphagnum jensenii</name>
    <dbReference type="NCBI Taxonomy" id="128206"/>
    <lineage>
        <taxon>Eukaryota</taxon>
        <taxon>Viridiplantae</taxon>
        <taxon>Streptophyta</taxon>
        <taxon>Embryophyta</taxon>
        <taxon>Bryophyta</taxon>
        <taxon>Sphagnophytina</taxon>
        <taxon>Sphagnopsida</taxon>
        <taxon>Sphagnales</taxon>
        <taxon>Sphagnaceae</taxon>
        <taxon>Sphagnum</taxon>
    </lineage>
</organism>
<keyword evidence="2" id="KW-0732">Signal</keyword>
<evidence type="ECO:0000313" key="4">
    <source>
        <dbReference type="Proteomes" id="UP001497444"/>
    </source>
</evidence>
<name>A0ABP0VAD3_9BRYO</name>
<dbReference type="PROSITE" id="PS51257">
    <property type="entry name" value="PROKAR_LIPOPROTEIN"/>
    <property type="match status" value="1"/>
</dbReference>
<keyword evidence="4" id="KW-1185">Reference proteome</keyword>
<reference evidence="3" key="1">
    <citation type="submission" date="2024-02" db="EMBL/GenBank/DDBJ databases">
        <authorList>
            <consortium name="ELIXIR-Norway"/>
            <consortium name="Elixir Norway"/>
        </authorList>
    </citation>
    <scope>NUCLEOTIDE SEQUENCE</scope>
</reference>
<evidence type="ECO:0000313" key="3">
    <source>
        <dbReference type="EMBL" id="CAK9250931.1"/>
    </source>
</evidence>
<accession>A0ABP0VAD3</accession>
<evidence type="ECO:0000256" key="1">
    <source>
        <dbReference type="SAM" id="Coils"/>
    </source>
</evidence>
<dbReference type="Proteomes" id="UP001497444">
    <property type="component" value="Unassembled WGS sequence"/>
</dbReference>
<proteinExistence type="predicted"/>
<feature type="signal peptide" evidence="2">
    <location>
        <begin position="1"/>
        <end position="18"/>
    </location>
</feature>
<evidence type="ECO:0000256" key="2">
    <source>
        <dbReference type="SAM" id="SignalP"/>
    </source>
</evidence>
<protein>
    <recommendedName>
        <fullName evidence="5">Lipoprotein</fullName>
    </recommendedName>
</protein>
<gene>
    <name evidence="3" type="ORF">CSSPJE1EN1_LOCUS26309</name>
</gene>
<evidence type="ECO:0008006" key="5">
    <source>
        <dbReference type="Google" id="ProtNLM"/>
    </source>
</evidence>
<keyword evidence="1" id="KW-0175">Coiled coil</keyword>
<feature type="coiled-coil region" evidence="1">
    <location>
        <begin position="56"/>
        <end position="83"/>
    </location>
</feature>
<dbReference type="EMBL" id="CAXAQS010000278">
    <property type="protein sequence ID" value="CAK9250931.1"/>
    <property type="molecule type" value="Genomic_DNA"/>
</dbReference>
<sequence>MTTSKLLYTSIFGAFLLAGCNDTSNKLSQAEQKELSDLRTEKTAWTSEKAKMQESLEFREKSKNEALSELSKIKEELKSCQEKQVAASEAKPADKGKK</sequence>